<proteinExistence type="inferred from homology"/>
<organism evidence="9 10">
    <name type="scientific">Fermentimonas caenicola</name>
    <dbReference type="NCBI Taxonomy" id="1562970"/>
    <lineage>
        <taxon>Bacteria</taxon>
        <taxon>Pseudomonadati</taxon>
        <taxon>Bacteroidota</taxon>
        <taxon>Bacteroidia</taxon>
        <taxon>Bacteroidales</taxon>
        <taxon>Dysgonomonadaceae</taxon>
        <taxon>Fermentimonas</taxon>
    </lineage>
</organism>
<dbReference type="Pfam" id="PF02016">
    <property type="entry name" value="Peptidase_S66"/>
    <property type="match status" value="1"/>
</dbReference>
<feature type="active site" description="Nucleophile" evidence="6">
    <location>
        <position position="109"/>
    </location>
</feature>
<dbReference type="EMBL" id="LN515532">
    <property type="protein sequence ID" value="CEA15530.1"/>
    <property type="molecule type" value="Genomic_DNA"/>
</dbReference>
<dbReference type="STRING" id="1562970.ING2E5B_0764"/>
<keyword evidence="3" id="KW-0645">Protease</keyword>
<evidence type="ECO:0000256" key="4">
    <source>
        <dbReference type="ARBA" id="ARBA00022801"/>
    </source>
</evidence>
<dbReference type="InterPro" id="IPR040449">
    <property type="entry name" value="Peptidase_S66_N"/>
</dbReference>
<dbReference type="Gene3D" id="3.50.30.60">
    <property type="entry name" value="LD-carboxypeptidase A C-terminal domain-like"/>
    <property type="match status" value="1"/>
</dbReference>
<feature type="active site" description="Charge relay system" evidence="6">
    <location>
        <position position="275"/>
    </location>
</feature>
<dbReference type="InterPro" id="IPR040921">
    <property type="entry name" value="Peptidase_S66C"/>
</dbReference>
<protein>
    <submittedName>
        <fullName evidence="9">Carboxypeptidase</fullName>
    </submittedName>
</protein>
<name>A0A098BXZ3_9BACT</name>
<feature type="domain" description="LD-carboxypeptidase C-terminal" evidence="8">
    <location>
        <begin position="176"/>
        <end position="290"/>
    </location>
</feature>
<reference evidence="9 10" key="1">
    <citation type="submission" date="2014-08" db="EMBL/GenBank/DDBJ databases">
        <authorList>
            <person name="Wibberg D."/>
        </authorList>
    </citation>
    <scope>NUCLEOTIDE SEQUENCE [LARGE SCALE GENOMIC DNA]</scope>
    <source>
        <strain evidence="10">ING2-E5B</strain>
    </source>
</reference>
<dbReference type="CDD" id="cd07025">
    <property type="entry name" value="Peptidase_S66"/>
    <property type="match status" value="1"/>
</dbReference>
<dbReference type="GO" id="GO:0004180">
    <property type="term" value="F:carboxypeptidase activity"/>
    <property type="evidence" value="ECO:0007669"/>
    <property type="project" value="UniProtKB-KW"/>
</dbReference>
<dbReference type="SUPFAM" id="SSF52317">
    <property type="entry name" value="Class I glutamine amidotransferase-like"/>
    <property type="match status" value="1"/>
</dbReference>
<keyword evidence="4" id="KW-0378">Hydrolase</keyword>
<evidence type="ECO:0000256" key="5">
    <source>
        <dbReference type="ARBA" id="ARBA00022825"/>
    </source>
</evidence>
<keyword evidence="2 9" id="KW-0121">Carboxypeptidase</keyword>
<dbReference type="Pfam" id="PF17676">
    <property type="entry name" value="Peptidase_S66C"/>
    <property type="match status" value="1"/>
</dbReference>
<evidence type="ECO:0000313" key="10">
    <source>
        <dbReference type="Proteomes" id="UP000032417"/>
    </source>
</evidence>
<evidence type="ECO:0000256" key="2">
    <source>
        <dbReference type="ARBA" id="ARBA00022645"/>
    </source>
</evidence>
<dbReference type="InterPro" id="IPR029062">
    <property type="entry name" value="Class_I_gatase-like"/>
</dbReference>
<dbReference type="AlphaFoldDB" id="A0A098BXZ3"/>
<evidence type="ECO:0000313" key="9">
    <source>
        <dbReference type="EMBL" id="CEA15530.1"/>
    </source>
</evidence>
<dbReference type="HOGENOM" id="CLU_034346_3_1_10"/>
<feature type="domain" description="LD-carboxypeptidase N-terminal" evidence="7">
    <location>
        <begin position="13"/>
        <end position="128"/>
    </location>
</feature>
<evidence type="ECO:0000259" key="8">
    <source>
        <dbReference type="Pfam" id="PF17676"/>
    </source>
</evidence>
<dbReference type="Gene3D" id="3.40.50.10740">
    <property type="entry name" value="Class I glutamine amidotransferase-like"/>
    <property type="match status" value="1"/>
</dbReference>
<dbReference type="InterPro" id="IPR027478">
    <property type="entry name" value="LdcA_N"/>
</dbReference>
<dbReference type="PANTHER" id="PTHR30237:SF2">
    <property type="entry name" value="MUREIN TETRAPEPTIDE CARBOXYPEPTIDASE"/>
    <property type="match status" value="1"/>
</dbReference>
<dbReference type="SUPFAM" id="SSF141986">
    <property type="entry name" value="LD-carboxypeptidase A C-terminal domain-like"/>
    <property type="match status" value="1"/>
</dbReference>
<evidence type="ECO:0000256" key="3">
    <source>
        <dbReference type="ARBA" id="ARBA00022670"/>
    </source>
</evidence>
<keyword evidence="5" id="KW-0720">Serine protease</keyword>
<dbReference type="GO" id="GO:0006508">
    <property type="term" value="P:proteolysis"/>
    <property type="evidence" value="ECO:0007669"/>
    <property type="project" value="UniProtKB-KW"/>
</dbReference>
<dbReference type="Proteomes" id="UP000032417">
    <property type="component" value="Chromosome 1"/>
</dbReference>
<dbReference type="PATRIC" id="fig|1562970.3.peg.762"/>
<evidence type="ECO:0000256" key="6">
    <source>
        <dbReference type="PIRSR" id="PIRSR028757-1"/>
    </source>
</evidence>
<dbReference type="InterPro" id="IPR027461">
    <property type="entry name" value="Carboxypeptidase_A_C_sf"/>
</dbReference>
<dbReference type="GO" id="GO:0008236">
    <property type="term" value="F:serine-type peptidase activity"/>
    <property type="evidence" value="ECO:0007669"/>
    <property type="project" value="UniProtKB-KW"/>
</dbReference>
<sequence length="308" mass="34607">MLRPAPLKLNDKVVIISPSGKIDESFAKDAASIMDSWGVKTEIGRYALSENGRFSGSVEERLYDLQSALDNPLIKLILCSRGGYGVIHLLDKLDFSSIRKHPKWVIGYSDITALHSALQKNGIISIHGPMAKHFSEEGEEDLSVRYTKSILFGQPVAYEIPTEGYDIINRKGRAMGKLFGGNLSVFCGLLGSKYIRIPHRGILFIEDIGEVPYRVDRMIYQLKISGMFSKISGLIVGKFTDYEEDDLMYASLYESIRNVVEDYEFPVCFNFPIGHVKHNLPLLMGEKAELIVGDDRILFKQNKGQSFD</sequence>
<feature type="active site" description="Charge relay system" evidence="6">
    <location>
        <position position="206"/>
    </location>
</feature>
<comment type="similarity">
    <text evidence="1">Belongs to the peptidase S66 family.</text>
</comment>
<dbReference type="KEGG" id="pbt:ING2E5B_0764"/>
<accession>A0A098BXZ3</accession>
<keyword evidence="10" id="KW-1185">Reference proteome</keyword>
<evidence type="ECO:0000256" key="1">
    <source>
        <dbReference type="ARBA" id="ARBA00010233"/>
    </source>
</evidence>
<dbReference type="PANTHER" id="PTHR30237">
    <property type="entry name" value="MURAMOYLTETRAPEPTIDE CARBOXYPEPTIDASE"/>
    <property type="match status" value="1"/>
</dbReference>
<dbReference type="PIRSF" id="PIRSF028757">
    <property type="entry name" value="LD-carboxypeptidase"/>
    <property type="match status" value="1"/>
</dbReference>
<gene>
    <name evidence="9" type="ORF">ING2E5B_0764</name>
</gene>
<evidence type="ECO:0000259" key="7">
    <source>
        <dbReference type="Pfam" id="PF02016"/>
    </source>
</evidence>
<dbReference type="InterPro" id="IPR003507">
    <property type="entry name" value="S66_fam"/>
</dbReference>